<proteinExistence type="predicted"/>
<organism evidence="1 2">
    <name type="scientific">Pseudomonas putida</name>
    <name type="common">Arthrobacter siderocapsulatus</name>
    <dbReference type="NCBI Taxonomy" id="303"/>
    <lineage>
        <taxon>Bacteria</taxon>
        <taxon>Pseudomonadati</taxon>
        <taxon>Pseudomonadota</taxon>
        <taxon>Gammaproteobacteria</taxon>
        <taxon>Pseudomonadales</taxon>
        <taxon>Pseudomonadaceae</taxon>
        <taxon>Pseudomonas</taxon>
    </lineage>
</organism>
<dbReference type="RefSeq" id="WP_276237096.1">
    <property type="nucleotide sequence ID" value="NZ_JARJLN010000333.1"/>
</dbReference>
<gene>
    <name evidence="1" type="ORF">P3W50_21200</name>
</gene>
<evidence type="ECO:0000313" key="2">
    <source>
        <dbReference type="Proteomes" id="UP001217741"/>
    </source>
</evidence>
<dbReference type="EMBL" id="JARJLO010000326">
    <property type="protein sequence ID" value="MDF3872966.1"/>
    <property type="molecule type" value="Genomic_DNA"/>
</dbReference>
<dbReference type="Proteomes" id="UP001217741">
    <property type="component" value="Unassembled WGS sequence"/>
</dbReference>
<sequence>MKTFVYHFDPTDKFYLGADEADVCQITGQPLIPGSATLQAPPSFDIGNERIAVFVSEEQGWTIAANNFWRPAMVRYQPVLGNPMTGRFSIIQYPAYELLKYPGIPRVMAPMTVGMALSGRLTYMQKRLEEVIHLYQERAQSVAPYDLVYEKIATEDLVLQMKRVVDEIFMNEWIRLEEAGQKFAEEHIIRVRAVNEVDSAPAGPTKTHLINMRDEDPMFFTVLTDLRNSFAHHFPVAEVYNLIGIDHLTVNTLYVKNGDVNTVRLIEVWLEDLVRSFNRFMVRTFGAPISGLH</sequence>
<comment type="caution">
    <text evidence="1">The sequence shown here is derived from an EMBL/GenBank/DDBJ whole genome shotgun (WGS) entry which is preliminary data.</text>
</comment>
<dbReference type="AlphaFoldDB" id="A0AAW6PS66"/>
<evidence type="ECO:0000313" key="1">
    <source>
        <dbReference type="EMBL" id="MDF3872966.1"/>
    </source>
</evidence>
<protein>
    <recommendedName>
        <fullName evidence="3">ApeA N-terminal domain-containing protein</fullName>
    </recommendedName>
</protein>
<evidence type="ECO:0008006" key="3">
    <source>
        <dbReference type="Google" id="ProtNLM"/>
    </source>
</evidence>
<name>A0AAW6PS66_PSEPU</name>
<accession>A0AAW6PS66</accession>
<reference evidence="1" key="1">
    <citation type="submission" date="2023-03" db="EMBL/GenBank/DDBJ databases">
        <title>Draft assemblies of triclosan tolerant bacteria isolated from returned activated sludge.</title>
        <authorList>
            <person name="Van Hamelsveld S."/>
        </authorList>
    </citation>
    <scope>NUCLEOTIDE SEQUENCE</scope>
    <source>
        <strain evidence="1">GW210012_S60</strain>
    </source>
</reference>